<feature type="domain" description="LysM" evidence="11">
    <location>
        <begin position="176"/>
        <end position="222"/>
    </location>
</feature>
<keyword evidence="8" id="KW-0624">Polysaccharide degradation</keyword>
<feature type="domain" description="LysM" evidence="11">
    <location>
        <begin position="29"/>
        <end position="73"/>
    </location>
</feature>
<dbReference type="InterPro" id="IPR036779">
    <property type="entry name" value="LysM_dom_sf"/>
</dbReference>
<dbReference type="InterPro" id="IPR001579">
    <property type="entry name" value="Glyco_hydro_18_chit_AS"/>
</dbReference>
<evidence type="ECO:0000256" key="2">
    <source>
        <dbReference type="ARBA" id="ARBA00022669"/>
    </source>
</evidence>
<feature type="domain" description="LysM" evidence="11">
    <location>
        <begin position="306"/>
        <end position="350"/>
    </location>
</feature>
<reference evidence="13 14" key="1">
    <citation type="submission" date="2009-08" db="EMBL/GenBank/DDBJ databases">
        <title>The Genome Sequence of Spizellomyces punctatus strain DAOM BR117.</title>
        <authorList>
            <consortium name="The Broad Institute Genome Sequencing Platform"/>
            <person name="Russ C."/>
            <person name="Cuomo C."/>
            <person name="Shea T."/>
            <person name="Young S.K."/>
            <person name="Zeng Q."/>
            <person name="Koehrsen M."/>
            <person name="Haas B."/>
            <person name="Borodovsky M."/>
            <person name="Guigo R."/>
            <person name="Alvarado L."/>
            <person name="Berlin A."/>
            <person name="Bochicchio J."/>
            <person name="Borenstein D."/>
            <person name="Chapman S."/>
            <person name="Chen Z."/>
            <person name="Engels R."/>
            <person name="Freedman E."/>
            <person name="Gellesch M."/>
            <person name="Goldberg J."/>
            <person name="Griggs A."/>
            <person name="Gujja S."/>
            <person name="Heiman D."/>
            <person name="Hepburn T."/>
            <person name="Howarth C."/>
            <person name="Jen D."/>
            <person name="Larson L."/>
            <person name="Lewis B."/>
            <person name="Mehta T."/>
            <person name="Park D."/>
            <person name="Pearson M."/>
            <person name="Roberts A."/>
            <person name="Saif S."/>
            <person name="Shenoy N."/>
            <person name="Sisk P."/>
            <person name="Stolte C."/>
            <person name="Sykes S."/>
            <person name="Thomson T."/>
            <person name="Walk T."/>
            <person name="White J."/>
            <person name="Yandava C."/>
            <person name="Burger G."/>
            <person name="Gray M.W."/>
            <person name="Holland P.W.H."/>
            <person name="King N."/>
            <person name="Lang F.B.F."/>
            <person name="Roger A.J."/>
            <person name="Ruiz-Trillo I."/>
            <person name="Lander E."/>
            <person name="Nusbaum C."/>
        </authorList>
    </citation>
    <scope>NUCLEOTIDE SEQUENCE [LARGE SCALE GENOMIC DNA]</scope>
    <source>
        <strain evidence="13 14">DAOM BR117</strain>
    </source>
</reference>
<dbReference type="eggNOG" id="KOG2806">
    <property type="taxonomic scope" value="Eukaryota"/>
</dbReference>
<sequence>MAQSKWVVFGIILGAVAAAVPVSAIACGASKQVVAGDNCWDLRTSAGLNEQVFKAINPSLDCNNLKIGQPVCLQPCQDYHVVASGENCWDIRSKAGISQAQWDALNPALDCNTLQVGQPICVQNCLRQTKLQSGGSCWAITQDAKISQSDLDRLNPTLDCGKLQIGQQMCTGACANYEKVGGAMNSCWAIQDKHKLGSVDNLLKMNPGLNCNTLQAGDRVCVKLGAPTSPLIWPPPAAPAPPKPTQPPPTCTKTYEVVSGDTCDLIADKNQLSRTLFQSMNANVDCTKLSIGQKLCVGNRVSHCPQVYVAVEGDTCASLAANYGLTVDEFQKINAGLNCNAPLVGASLCMGSKPATCIQYVTVKPGDTCYALQMAAGITEEEWTALNGFGPGPNQVCGANLQVGTRLCVRGPYTGCSAFGLAESGETCKSLTAKMKKRLADFQQANTWLDCNRPLAEGERYCISSRMTAGCQKMYTVQAGETCSSISSANGLTEDELLLANNGLQCSVLREGQRICLEVPPPSCEIEITLMGPANSTISCDNAAAQYKLTPDAFRRLNPHITCQKPLPMMTNVCIRAAEAASSQNTQLLSETIKIAGADDPEVAQLVAQYRNNPSDANYSLLGLRLLKLLGTAKGRETLIQLESGDPYFKALAKSKAAQRAEYCKRFEKNSEPELSKCFCGSDPLLYCMSILQTRMNDVLKDAATVKLIRKAFTEAIKKNLTPERIQQASLQQGYDIQAFQRDIKEATNGRNATALNARAPSLPGVKCEADGGISKLFGAFRALQKGGKAGLMDWAKDPGTGSPIPADACLLAQCCWPMWGNLATTGVQFGPCFGGGMCLADLDTKNAFGSECTEEGCKYAGNAFTDVSVRDLHISLFLKFCFEFNDQVNKLYSTPIIGHILEEMRCLLEISLKLFAFRGDVQYGAKLQLGPLILEIQGNTQIYQSDLFCQDPCAHDYCRAKNGDTTGKLMLKVDYIVGSSTVFTKTLGELEECNPKEEKISQLNRKVPNPVKGRVVGSYFPNWVAYHDDRLLPRLLEQARHLTHIYVGFQTISYSIQYDSYYLDFSDPWGDLNMCRGLPDDECHAYNGPEVNFESPGCMTADIPECAPGVVAVAPYLGYRNPDGSCPKPQGPDTCANKAGVPGLRKVPCYTVLDGPFRIPKANGKPRICGQFQYLLQQVKMSNPDVRVIVSIGGWYDSPYWSVATSSKYIDRFVESIGRWTDVFDFDGVDVDWEFPGFEHGGQPVYPATSAPGNVEETTDCSKQQCNYPDRLQDGERYVNLLRKLRERLSRSGPMKNGLTMNKVPFEISIAPPVGFDKVEKMHLAEMCQNLDHINMMAYDLHGSWDELTNHQAHFHDHTPNAKGKQYELAGAIQAFLDGGCSPDKLVLGVPFYGRAYKNVDPGPNPSRPGLYQRHSGNAYNEQGILSFREITQNPAWKTFWDDDAKASAAYNAQDRTFVTYDSVQAVQYKVEKIKEMGLKGAMYWLMGQDDEQNTLLRTLSEGLRR</sequence>
<dbReference type="SUPFAM" id="SSF54556">
    <property type="entry name" value="Chitinase insertion domain"/>
    <property type="match status" value="1"/>
</dbReference>
<evidence type="ECO:0000313" key="14">
    <source>
        <dbReference type="Proteomes" id="UP000053201"/>
    </source>
</evidence>
<dbReference type="InterPro" id="IPR011583">
    <property type="entry name" value="Chitinase_II/V-like_cat"/>
</dbReference>
<feature type="domain" description="LysM" evidence="11">
    <location>
        <begin position="473"/>
        <end position="517"/>
    </location>
</feature>
<dbReference type="Proteomes" id="UP000053201">
    <property type="component" value="Unassembled WGS sequence"/>
</dbReference>
<dbReference type="Gene3D" id="3.20.20.80">
    <property type="entry name" value="Glycosidases"/>
    <property type="match status" value="1"/>
</dbReference>
<dbReference type="RefSeq" id="XP_016606844.1">
    <property type="nucleotide sequence ID" value="XM_016753991.1"/>
</dbReference>
<dbReference type="GeneID" id="27689134"/>
<dbReference type="InterPro" id="IPR001223">
    <property type="entry name" value="Glyco_hydro18_cat"/>
</dbReference>
<evidence type="ECO:0000259" key="11">
    <source>
        <dbReference type="PROSITE" id="PS51782"/>
    </source>
</evidence>
<dbReference type="EMBL" id="KQ257459">
    <property type="protein sequence ID" value="KNC98804.1"/>
    <property type="molecule type" value="Genomic_DNA"/>
</dbReference>
<dbReference type="InParanoid" id="A0A0L0HCY3"/>
<evidence type="ECO:0000313" key="13">
    <source>
        <dbReference type="EMBL" id="KNC98804.1"/>
    </source>
</evidence>
<dbReference type="OMA" id="DTCFKIW"/>
<feature type="signal peptide" evidence="10">
    <location>
        <begin position="1"/>
        <end position="18"/>
    </location>
</feature>
<dbReference type="Pfam" id="PF01476">
    <property type="entry name" value="LysM"/>
    <property type="match status" value="8"/>
</dbReference>
<dbReference type="InterPro" id="IPR029070">
    <property type="entry name" value="Chitinase_insertion_sf"/>
</dbReference>
<dbReference type="InterPro" id="IPR017853">
    <property type="entry name" value="GH"/>
</dbReference>
<dbReference type="VEuPathDB" id="FungiDB:SPPG_05782"/>
<dbReference type="Gene3D" id="3.10.350.10">
    <property type="entry name" value="LysM domain"/>
    <property type="match status" value="9"/>
</dbReference>
<dbReference type="Pfam" id="PF00704">
    <property type="entry name" value="Glyco_hydro_18"/>
    <property type="match status" value="1"/>
</dbReference>
<feature type="domain" description="LysM" evidence="11">
    <location>
        <begin position="253"/>
        <end position="297"/>
    </location>
</feature>
<keyword evidence="7 9" id="KW-0326">Glycosidase</keyword>
<feature type="chain" id="PRO_5005539721" evidence="10">
    <location>
        <begin position="19"/>
        <end position="1507"/>
    </location>
</feature>
<evidence type="ECO:0000256" key="8">
    <source>
        <dbReference type="ARBA" id="ARBA00023326"/>
    </source>
</evidence>
<dbReference type="PANTHER" id="PTHR34997:SF1">
    <property type="entry name" value="PEPTIDOGLYCAN-BINDING LYSIN DOMAIN"/>
    <property type="match status" value="1"/>
</dbReference>
<keyword evidence="10" id="KW-0732">Signal</keyword>
<dbReference type="PANTHER" id="PTHR34997">
    <property type="entry name" value="AM15"/>
    <property type="match status" value="1"/>
</dbReference>
<feature type="domain" description="LysM" evidence="11">
    <location>
        <begin position="127"/>
        <end position="171"/>
    </location>
</feature>
<feature type="domain" description="GH18" evidence="12">
    <location>
        <begin position="1015"/>
        <end position="1507"/>
    </location>
</feature>
<comment type="catalytic activity">
    <reaction evidence="1">
        <text>Random endo-hydrolysis of N-acetyl-beta-D-glucosaminide (1-&gt;4)-beta-linkages in chitin and chitodextrins.</text>
        <dbReference type="EC" id="3.2.1.14"/>
    </reaction>
</comment>
<dbReference type="GO" id="GO:0006032">
    <property type="term" value="P:chitin catabolic process"/>
    <property type="evidence" value="ECO:0007669"/>
    <property type="project" value="UniProtKB-KW"/>
</dbReference>
<accession>A0A0L0HCY3</accession>
<dbReference type="SUPFAM" id="SSF51445">
    <property type="entry name" value="(Trans)glycosidases"/>
    <property type="match status" value="1"/>
</dbReference>
<evidence type="ECO:0000259" key="12">
    <source>
        <dbReference type="PROSITE" id="PS51910"/>
    </source>
</evidence>
<feature type="domain" description="LysM" evidence="11">
    <location>
        <begin position="78"/>
        <end position="122"/>
    </location>
</feature>
<evidence type="ECO:0000256" key="4">
    <source>
        <dbReference type="ARBA" id="ARBA00023024"/>
    </source>
</evidence>
<keyword evidence="4" id="KW-0146">Chitin degradation</keyword>
<dbReference type="GO" id="GO:0000272">
    <property type="term" value="P:polysaccharide catabolic process"/>
    <property type="evidence" value="ECO:0007669"/>
    <property type="project" value="UniProtKB-KW"/>
</dbReference>
<dbReference type="PROSITE" id="PS51910">
    <property type="entry name" value="GH18_2"/>
    <property type="match status" value="1"/>
</dbReference>
<dbReference type="PROSITE" id="PS51782">
    <property type="entry name" value="LYSM"/>
    <property type="match status" value="8"/>
</dbReference>
<dbReference type="SUPFAM" id="SSF54106">
    <property type="entry name" value="LysM domain"/>
    <property type="match status" value="4"/>
</dbReference>
<name>A0A0L0HCY3_SPIPD</name>
<dbReference type="GO" id="GO:0008843">
    <property type="term" value="F:endochitinase activity"/>
    <property type="evidence" value="ECO:0007669"/>
    <property type="project" value="UniProtKB-EC"/>
</dbReference>
<feature type="domain" description="LysM" evidence="11">
    <location>
        <begin position="359"/>
        <end position="409"/>
    </location>
</feature>
<dbReference type="CDD" id="cd00118">
    <property type="entry name" value="LysM"/>
    <property type="match status" value="5"/>
</dbReference>
<evidence type="ECO:0000256" key="10">
    <source>
        <dbReference type="SAM" id="SignalP"/>
    </source>
</evidence>
<evidence type="ECO:0000256" key="5">
    <source>
        <dbReference type="ARBA" id="ARBA00023026"/>
    </source>
</evidence>
<evidence type="ECO:0000256" key="6">
    <source>
        <dbReference type="ARBA" id="ARBA00023277"/>
    </source>
</evidence>
<dbReference type="SMART" id="SM00636">
    <property type="entry name" value="Glyco_18"/>
    <property type="match status" value="1"/>
</dbReference>
<keyword evidence="2" id="KW-0147">Chitin-binding</keyword>
<dbReference type="PROSITE" id="PS01095">
    <property type="entry name" value="GH18_1"/>
    <property type="match status" value="1"/>
</dbReference>
<keyword evidence="14" id="KW-1185">Reference proteome</keyword>
<evidence type="ECO:0000256" key="3">
    <source>
        <dbReference type="ARBA" id="ARBA00022801"/>
    </source>
</evidence>
<keyword evidence="6" id="KW-0119">Carbohydrate metabolism</keyword>
<dbReference type="Gene3D" id="3.10.50.10">
    <property type="match status" value="1"/>
</dbReference>
<evidence type="ECO:0000256" key="1">
    <source>
        <dbReference type="ARBA" id="ARBA00000822"/>
    </source>
</evidence>
<protein>
    <submittedName>
        <fullName evidence="13">Uncharacterized protein</fullName>
    </submittedName>
</protein>
<keyword evidence="5" id="KW-0843">Virulence</keyword>
<evidence type="ECO:0000256" key="7">
    <source>
        <dbReference type="ARBA" id="ARBA00023295"/>
    </source>
</evidence>
<dbReference type="InterPro" id="IPR052210">
    <property type="entry name" value="LysM1-like"/>
</dbReference>
<proteinExistence type="predicted"/>
<dbReference type="PROSITE" id="PS51257">
    <property type="entry name" value="PROKAR_LIPOPROTEIN"/>
    <property type="match status" value="1"/>
</dbReference>
<dbReference type="InterPro" id="IPR018392">
    <property type="entry name" value="LysM"/>
</dbReference>
<dbReference type="STRING" id="645134.A0A0L0HCY3"/>
<dbReference type="SMART" id="SM00257">
    <property type="entry name" value="LysM"/>
    <property type="match status" value="9"/>
</dbReference>
<evidence type="ECO:0000256" key="9">
    <source>
        <dbReference type="RuleBase" id="RU000489"/>
    </source>
</evidence>
<organism evidence="13 14">
    <name type="scientific">Spizellomyces punctatus (strain DAOM BR117)</name>
    <dbReference type="NCBI Taxonomy" id="645134"/>
    <lineage>
        <taxon>Eukaryota</taxon>
        <taxon>Fungi</taxon>
        <taxon>Fungi incertae sedis</taxon>
        <taxon>Chytridiomycota</taxon>
        <taxon>Chytridiomycota incertae sedis</taxon>
        <taxon>Chytridiomycetes</taxon>
        <taxon>Spizellomycetales</taxon>
        <taxon>Spizellomycetaceae</taxon>
        <taxon>Spizellomyces</taxon>
    </lineage>
</organism>
<dbReference type="OrthoDB" id="76388at2759"/>
<dbReference type="GO" id="GO:0008061">
    <property type="term" value="F:chitin binding"/>
    <property type="evidence" value="ECO:0007669"/>
    <property type="project" value="UniProtKB-KW"/>
</dbReference>
<gene>
    <name evidence="13" type="ORF">SPPG_05782</name>
</gene>
<keyword evidence="3 9" id="KW-0378">Hydrolase</keyword>